<evidence type="ECO:0000256" key="1">
    <source>
        <dbReference type="SAM" id="MobiDB-lite"/>
    </source>
</evidence>
<name>A0AB34GH07_ESCRO</name>
<keyword evidence="3" id="KW-1185">Reference proteome</keyword>
<proteinExistence type="predicted"/>
<organism evidence="2 3">
    <name type="scientific">Eschrichtius robustus</name>
    <name type="common">California gray whale</name>
    <name type="synonym">Eschrichtius gibbosus</name>
    <dbReference type="NCBI Taxonomy" id="9764"/>
    <lineage>
        <taxon>Eukaryota</taxon>
        <taxon>Metazoa</taxon>
        <taxon>Chordata</taxon>
        <taxon>Craniata</taxon>
        <taxon>Vertebrata</taxon>
        <taxon>Euteleostomi</taxon>
        <taxon>Mammalia</taxon>
        <taxon>Eutheria</taxon>
        <taxon>Laurasiatheria</taxon>
        <taxon>Artiodactyla</taxon>
        <taxon>Whippomorpha</taxon>
        <taxon>Cetacea</taxon>
        <taxon>Mysticeti</taxon>
        <taxon>Eschrichtiidae</taxon>
        <taxon>Eschrichtius</taxon>
    </lineage>
</organism>
<comment type="caution">
    <text evidence="2">The sequence shown here is derived from an EMBL/GenBank/DDBJ whole genome shotgun (WGS) entry which is preliminary data.</text>
</comment>
<feature type="region of interest" description="Disordered" evidence="1">
    <location>
        <begin position="27"/>
        <end position="95"/>
    </location>
</feature>
<accession>A0AB34GH07</accession>
<feature type="compositionally biased region" description="Basic and acidic residues" evidence="1">
    <location>
        <begin position="28"/>
        <end position="45"/>
    </location>
</feature>
<dbReference type="EMBL" id="JAIQCJ010002240">
    <property type="protein sequence ID" value="KAJ8778588.1"/>
    <property type="molecule type" value="Genomic_DNA"/>
</dbReference>
<reference evidence="2 3" key="1">
    <citation type="submission" date="2022-11" db="EMBL/GenBank/DDBJ databases">
        <title>Whole genome sequence of Eschrichtius robustus ER-17-0199.</title>
        <authorList>
            <person name="Bruniche-Olsen A."/>
            <person name="Black A.N."/>
            <person name="Fields C.J."/>
            <person name="Walden K."/>
            <person name="Dewoody J.A."/>
        </authorList>
    </citation>
    <scope>NUCLEOTIDE SEQUENCE [LARGE SCALE GENOMIC DNA]</scope>
    <source>
        <strain evidence="2">ER-17-0199</strain>
        <tissue evidence="2">Blubber</tissue>
    </source>
</reference>
<dbReference type="AlphaFoldDB" id="A0AB34GH07"/>
<dbReference type="InterPro" id="IPR036020">
    <property type="entry name" value="WW_dom_sf"/>
</dbReference>
<evidence type="ECO:0000313" key="2">
    <source>
        <dbReference type="EMBL" id="KAJ8778588.1"/>
    </source>
</evidence>
<dbReference type="Proteomes" id="UP001159641">
    <property type="component" value="Unassembled WGS sequence"/>
</dbReference>
<protein>
    <submittedName>
        <fullName evidence="2">Uncharacterized protein</fullName>
    </submittedName>
</protein>
<evidence type="ECO:0000313" key="3">
    <source>
        <dbReference type="Proteomes" id="UP001159641"/>
    </source>
</evidence>
<dbReference type="SUPFAM" id="SSF51045">
    <property type="entry name" value="WW domain"/>
    <property type="match status" value="1"/>
</dbReference>
<sequence>MLQQYCSTVLQQYSTLQQYSITCCNKVQQRESKKSNESSEHEDKSAGASGETPSQPYPAPVYSQPEEVKEEMDDAKPTKPEEHEESDALPDNWEMAYTEKGEVYFIE</sequence>
<dbReference type="Gene3D" id="2.20.70.10">
    <property type="match status" value="1"/>
</dbReference>
<gene>
    <name evidence="2" type="ORF">J1605_013265</name>
</gene>